<sequence>MEKVLKYIDIITALFVAVLLISNITSTKIVSLGWWLSFDGGTFLFPLSYIFGDVLTEVYGYKRARRVIWLGFLANLLMALIVIIVGKLPAASDWHNQQAYDAVLGLAPRIVLASLIAYLAGEFLNSYILAKLKILTHGRHLWVRTIGSTLAGQVADTLLFVVIAFGGILPWSLVATVIISNYIFKCGVEIVLTPVTYKAVNWLKRQEGEDYYDRGTEFNPFNISC</sequence>
<name>A0A1J4TWQ1_9BACT</name>
<dbReference type="GO" id="GO:0022857">
    <property type="term" value="F:transmembrane transporter activity"/>
    <property type="evidence" value="ECO:0007669"/>
    <property type="project" value="UniProtKB-UniRule"/>
</dbReference>
<evidence type="ECO:0000256" key="1">
    <source>
        <dbReference type="HAMAP-Rule" id="MF_02088"/>
    </source>
</evidence>
<dbReference type="Proteomes" id="UP000182465">
    <property type="component" value="Unassembled WGS sequence"/>
</dbReference>
<dbReference type="PANTHER" id="PTHR34300">
    <property type="entry name" value="QUEUOSINE PRECURSOR TRANSPORTER-RELATED"/>
    <property type="match status" value="1"/>
</dbReference>
<keyword evidence="1" id="KW-1003">Cell membrane</keyword>
<dbReference type="NCBIfam" id="TIGR00697">
    <property type="entry name" value="queuosine precursor transporter"/>
    <property type="match status" value="1"/>
</dbReference>
<dbReference type="AlphaFoldDB" id="A0A1J4TWQ1"/>
<dbReference type="HAMAP" id="MF_02088">
    <property type="entry name" value="Q_prec_transport"/>
    <property type="match status" value="1"/>
</dbReference>
<evidence type="ECO:0000313" key="3">
    <source>
        <dbReference type="Proteomes" id="UP000182465"/>
    </source>
</evidence>
<feature type="transmembrane region" description="Helical" evidence="1">
    <location>
        <begin position="32"/>
        <end position="55"/>
    </location>
</feature>
<protein>
    <recommendedName>
        <fullName evidence="1">Probable queuosine precursor transporter</fullName>
        <shortName evidence="1">Q precursor transporter</shortName>
    </recommendedName>
</protein>
<dbReference type="GO" id="GO:0005886">
    <property type="term" value="C:plasma membrane"/>
    <property type="evidence" value="ECO:0007669"/>
    <property type="project" value="UniProtKB-SubCell"/>
</dbReference>
<organism evidence="2 3">
    <name type="scientific">Candidatus Kuenenbacteria bacterium CG1_02_38_13</name>
    <dbReference type="NCBI Taxonomy" id="1805235"/>
    <lineage>
        <taxon>Bacteria</taxon>
        <taxon>Candidatus Kueneniibacteriota</taxon>
    </lineage>
</organism>
<dbReference type="EMBL" id="MNVB01000053">
    <property type="protein sequence ID" value="OIO16748.1"/>
    <property type="molecule type" value="Genomic_DNA"/>
</dbReference>
<accession>A0A1J4TWQ1</accession>
<keyword evidence="1" id="KW-0472">Membrane</keyword>
<reference evidence="2 3" key="1">
    <citation type="journal article" date="2016" name="Environ. Microbiol.">
        <title>Genomic resolution of a cold subsurface aquifer community provides metabolic insights for novel microbes adapted to high CO concentrations.</title>
        <authorList>
            <person name="Probst A.J."/>
            <person name="Castelle C.J."/>
            <person name="Singh A."/>
            <person name="Brown C.T."/>
            <person name="Anantharaman K."/>
            <person name="Sharon I."/>
            <person name="Hug L.A."/>
            <person name="Burstein D."/>
            <person name="Emerson J.B."/>
            <person name="Thomas B.C."/>
            <person name="Banfield J.F."/>
        </authorList>
    </citation>
    <scope>NUCLEOTIDE SEQUENCE [LARGE SCALE GENOMIC DNA]</scope>
    <source>
        <strain evidence="2">CG1_02_38_13</strain>
    </source>
</reference>
<comment type="function">
    <text evidence="1">Involved in the import of queuosine (Q) precursors, required for Q precursor salvage.</text>
</comment>
<feature type="transmembrane region" description="Helical" evidence="1">
    <location>
        <begin position="106"/>
        <end position="130"/>
    </location>
</feature>
<gene>
    <name evidence="2" type="ORF">AUJ29_02380</name>
</gene>
<feature type="transmembrane region" description="Helical" evidence="1">
    <location>
        <begin position="67"/>
        <end position="86"/>
    </location>
</feature>
<feature type="transmembrane region" description="Helical" evidence="1">
    <location>
        <begin position="7"/>
        <end position="26"/>
    </location>
</feature>
<comment type="subcellular location">
    <subcellularLocation>
        <location evidence="1">Cell membrane</location>
        <topology evidence="1">Multi-pass membrane protein</topology>
    </subcellularLocation>
</comment>
<comment type="caution">
    <text evidence="2">The sequence shown here is derived from an EMBL/GenBank/DDBJ whole genome shotgun (WGS) entry which is preliminary data.</text>
</comment>
<comment type="similarity">
    <text evidence="1">Belongs to the vitamin uptake transporter (VUT/ECF) (TC 2.A.88) family. Q precursor transporter subfamily.</text>
</comment>
<feature type="transmembrane region" description="Helical" evidence="1">
    <location>
        <begin position="158"/>
        <end position="184"/>
    </location>
</feature>
<evidence type="ECO:0000313" key="2">
    <source>
        <dbReference type="EMBL" id="OIO16748.1"/>
    </source>
</evidence>
<keyword evidence="1" id="KW-0812">Transmembrane</keyword>
<keyword evidence="1" id="KW-0813">Transport</keyword>
<dbReference type="PANTHER" id="PTHR34300:SF2">
    <property type="entry name" value="QUEUOSINE PRECURSOR TRANSPORTER-RELATED"/>
    <property type="match status" value="1"/>
</dbReference>
<dbReference type="InterPro" id="IPR003744">
    <property type="entry name" value="YhhQ"/>
</dbReference>
<keyword evidence="1" id="KW-1133">Transmembrane helix</keyword>
<dbReference type="Pfam" id="PF02592">
    <property type="entry name" value="Vut_1"/>
    <property type="match status" value="1"/>
</dbReference>
<proteinExistence type="inferred from homology"/>